<comment type="caution">
    <text evidence="10">The sequence shown here is derived from an EMBL/GenBank/DDBJ whole genome shotgun (WGS) entry which is preliminary data.</text>
</comment>
<dbReference type="STRING" id="1293598.IV56_GL001724"/>
<keyword evidence="7 9" id="KW-0005">Acetoin biosynthesis</keyword>
<evidence type="ECO:0000256" key="6">
    <source>
        <dbReference type="ARBA" id="ARBA00022793"/>
    </source>
</evidence>
<dbReference type="NCBIfam" id="TIGR01252">
    <property type="entry name" value="acetolac_decarb"/>
    <property type="match status" value="1"/>
</dbReference>
<protein>
    <recommendedName>
        <fullName evidence="5 9">Alpha-acetolactate decarboxylase</fullName>
        <ecNumber evidence="4 9">4.1.1.5</ecNumber>
    </recommendedName>
</protein>
<keyword evidence="11" id="KW-1185">Reference proteome</keyword>
<dbReference type="PANTHER" id="PTHR35524:SF1">
    <property type="entry name" value="ALPHA-ACETOLACTATE DECARBOXYLASE"/>
    <property type="match status" value="1"/>
</dbReference>
<dbReference type="GO" id="GO:0047605">
    <property type="term" value="F:acetolactate decarboxylase activity"/>
    <property type="evidence" value="ECO:0007669"/>
    <property type="project" value="UniProtKB-UniRule"/>
</dbReference>
<reference evidence="10 11" key="1">
    <citation type="journal article" date="2015" name="Genome Announc.">
        <title>Expanding the biotechnology potential of lactobacilli through comparative genomics of 213 strains and associated genera.</title>
        <authorList>
            <person name="Sun Z."/>
            <person name="Harris H.M."/>
            <person name="McCann A."/>
            <person name="Guo C."/>
            <person name="Argimon S."/>
            <person name="Zhang W."/>
            <person name="Yang X."/>
            <person name="Jeffery I.B."/>
            <person name="Cooney J.C."/>
            <person name="Kagawa T.F."/>
            <person name="Liu W."/>
            <person name="Song Y."/>
            <person name="Salvetti E."/>
            <person name="Wrobel A."/>
            <person name="Rasinkangas P."/>
            <person name="Parkhill J."/>
            <person name="Rea M.C."/>
            <person name="O'Sullivan O."/>
            <person name="Ritari J."/>
            <person name="Douillard F.P."/>
            <person name="Paul Ross R."/>
            <person name="Yang R."/>
            <person name="Briner A.E."/>
            <person name="Felis G.E."/>
            <person name="de Vos W.M."/>
            <person name="Barrangou R."/>
            <person name="Klaenhammer T.R."/>
            <person name="Caufield P.W."/>
            <person name="Cui Y."/>
            <person name="Zhang H."/>
            <person name="O'Toole P.W."/>
        </authorList>
    </citation>
    <scope>NUCLEOTIDE SEQUENCE [LARGE SCALE GENOMIC DNA]</scope>
    <source>
        <strain evidence="10 11">DSM 24301</strain>
    </source>
</reference>
<keyword evidence="8 9" id="KW-0456">Lyase</keyword>
<evidence type="ECO:0000256" key="3">
    <source>
        <dbReference type="ARBA" id="ARBA00007106"/>
    </source>
</evidence>
<evidence type="ECO:0000256" key="4">
    <source>
        <dbReference type="ARBA" id="ARBA00013204"/>
    </source>
</evidence>
<evidence type="ECO:0000256" key="9">
    <source>
        <dbReference type="PIRNR" id="PIRNR001332"/>
    </source>
</evidence>
<accession>A0A0R2N4G4</accession>
<dbReference type="SUPFAM" id="SSF117856">
    <property type="entry name" value="AF0104/ALDC/Ptd012-like"/>
    <property type="match status" value="1"/>
</dbReference>
<evidence type="ECO:0000256" key="2">
    <source>
        <dbReference type="ARBA" id="ARBA00005170"/>
    </source>
</evidence>
<dbReference type="AlphaFoldDB" id="A0A0R2N4G4"/>
<dbReference type="EMBL" id="JQCE01000006">
    <property type="protein sequence ID" value="KRO17930.1"/>
    <property type="molecule type" value="Genomic_DNA"/>
</dbReference>
<dbReference type="PIRSF" id="PIRSF001332">
    <property type="entry name" value="Acetolac_decarb"/>
    <property type="match status" value="1"/>
</dbReference>
<dbReference type="EC" id="4.1.1.5" evidence="4 9"/>
<proteinExistence type="inferred from homology"/>
<dbReference type="UniPathway" id="UPA00626">
    <property type="reaction ID" value="UER00678"/>
</dbReference>
<dbReference type="GO" id="GO:0045151">
    <property type="term" value="P:acetoin biosynthetic process"/>
    <property type="evidence" value="ECO:0007669"/>
    <property type="project" value="UniProtKB-UniRule"/>
</dbReference>
<comment type="similarity">
    <text evidence="3 9">Belongs to the alpha-acetolactate decarboxylase family.</text>
</comment>
<dbReference type="PANTHER" id="PTHR35524">
    <property type="entry name" value="ALPHA-ACETOLACTATE DECARBOXYLASE"/>
    <property type="match status" value="1"/>
</dbReference>
<gene>
    <name evidence="10" type="ORF">IV56_GL001724</name>
</gene>
<dbReference type="Pfam" id="PF03306">
    <property type="entry name" value="AAL_decarboxy"/>
    <property type="match status" value="1"/>
</dbReference>
<evidence type="ECO:0000256" key="5">
    <source>
        <dbReference type="ARBA" id="ARBA00020164"/>
    </source>
</evidence>
<comment type="pathway">
    <text evidence="2 9">Polyol metabolism; (R,R)-butane-2,3-diol biosynthesis; (R,R)-butane-2,3-diol from pyruvate: step 2/3.</text>
</comment>
<dbReference type="InterPro" id="IPR005128">
    <property type="entry name" value="Acetolactate_a_deCO2ase"/>
</dbReference>
<evidence type="ECO:0000256" key="8">
    <source>
        <dbReference type="ARBA" id="ARBA00023239"/>
    </source>
</evidence>
<evidence type="ECO:0000313" key="10">
    <source>
        <dbReference type="EMBL" id="KRO17930.1"/>
    </source>
</evidence>
<dbReference type="Proteomes" id="UP000050969">
    <property type="component" value="Unassembled WGS sequence"/>
</dbReference>
<sequence>MAANNEFVGGKVMTTLYQHGTLALLVPGLFTGTQTVGELLKHGDTGIGTLEGLDGELIIMDGIVYQVNAMGQVRVVNADETVPFANVHKAHPQPKIAVEDASSDALKQIALKELKTENLFAAIRVDGEFSQMHTRAVLPQTKPYPTLAATAEGQHEFNATNIKGTIIGYFSPVIYAGAVAAGFHLHFLSEDHVMGGHILDFDLAKGNLQIETFDNFNLHLPVHDPDFLETKINAKQAMRDIAKAEN</sequence>
<organism evidence="10 11">
    <name type="scientific">Lacticaseibacillus saniviri JCM 17471 = DSM 24301</name>
    <dbReference type="NCBI Taxonomy" id="1293598"/>
    <lineage>
        <taxon>Bacteria</taxon>
        <taxon>Bacillati</taxon>
        <taxon>Bacillota</taxon>
        <taxon>Bacilli</taxon>
        <taxon>Lactobacillales</taxon>
        <taxon>Lactobacillaceae</taxon>
        <taxon>Lacticaseibacillus</taxon>
    </lineage>
</organism>
<dbReference type="CDD" id="cd17299">
    <property type="entry name" value="acetolactate_decarboxylase"/>
    <property type="match status" value="1"/>
</dbReference>
<name>A0A0R2N4G4_9LACO</name>
<evidence type="ECO:0000256" key="7">
    <source>
        <dbReference type="ARBA" id="ARBA00023061"/>
    </source>
</evidence>
<comment type="catalytic activity">
    <reaction evidence="1 9">
        <text>(2S)-2-acetolactate + H(+) = (R)-acetoin + CO2</text>
        <dbReference type="Rhea" id="RHEA:21580"/>
        <dbReference type="ChEBI" id="CHEBI:15378"/>
        <dbReference type="ChEBI" id="CHEBI:15686"/>
        <dbReference type="ChEBI" id="CHEBI:16526"/>
        <dbReference type="ChEBI" id="CHEBI:58476"/>
        <dbReference type="EC" id="4.1.1.5"/>
    </reaction>
</comment>
<evidence type="ECO:0000313" key="11">
    <source>
        <dbReference type="Proteomes" id="UP000050969"/>
    </source>
</evidence>
<dbReference type="PATRIC" id="fig|1293598.4.peg.1798"/>
<evidence type="ECO:0000256" key="1">
    <source>
        <dbReference type="ARBA" id="ARBA00001784"/>
    </source>
</evidence>
<dbReference type="Gene3D" id="3.30.1330.80">
    <property type="entry name" value="Hypothetical protein, similar to alpha- acetolactate decarboxylase, domain 2"/>
    <property type="match status" value="2"/>
</dbReference>
<keyword evidence="6 9" id="KW-0210">Decarboxylase</keyword>